<comment type="caution">
    <text evidence="2">The sequence shown here is derived from an EMBL/GenBank/DDBJ whole genome shotgun (WGS) entry which is preliminary data.</text>
</comment>
<dbReference type="GO" id="GO:0032259">
    <property type="term" value="P:methylation"/>
    <property type="evidence" value="ECO:0007669"/>
    <property type="project" value="UniProtKB-KW"/>
</dbReference>
<keyword evidence="2" id="KW-0808">Transferase</keyword>
<dbReference type="Gene3D" id="3.40.50.150">
    <property type="entry name" value="Vaccinia Virus protein VP39"/>
    <property type="match status" value="1"/>
</dbReference>
<dbReference type="InterPro" id="IPR029063">
    <property type="entry name" value="SAM-dependent_MTases_sf"/>
</dbReference>
<organism evidence="2 3">
    <name type="scientific">Zestomonas insulae</name>
    <dbReference type="NCBI Taxonomy" id="2809017"/>
    <lineage>
        <taxon>Bacteria</taxon>
        <taxon>Pseudomonadati</taxon>
        <taxon>Pseudomonadota</taxon>
        <taxon>Gammaproteobacteria</taxon>
        <taxon>Pseudomonadales</taxon>
        <taxon>Pseudomonadaceae</taxon>
        <taxon>Zestomonas</taxon>
    </lineage>
</organism>
<sequence length="262" mass="29055">MPPQIQAEAAPEQTGNVLPFRRRQPPEQRPLGNAVLLDYLFGINTAALDAAADGRLQRLFDYAVNSPAARALRCRRRMIARAIDDTCLRVGPQARILCISGGHFREAELSQAIRHGRFAEMRVFDSHAEHLRVVATDYAAQGVSTCTGSLEQLLDGQLPFAGYDLVYSSGLCDHLDDTSCVTLASQLFKATRRGGRLLLGGMRKGIADIGYLEGLLDWRPHYRRDEQLLDLLLGVDYNEIASARVVHDIGHRIAFLEALRYG</sequence>
<keyword evidence="2" id="KW-0489">Methyltransferase</keyword>
<name>A0ABS2IA38_9GAMM</name>
<protein>
    <submittedName>
        <fullName evidence="2">Class I SAM-dependent methyltransferase</fullName>
    </submittedName>
</protein>
<gene>
    <name evidence="2" type="ORF">JQX08_02950</name>
</gene>
<reference evidence="2 3" key="1">
    <citation type="submission" date="2021-02" db="EMBL/GenBank/DDBJ databases">
        <authorList>
            <person name="Lee D.-H."/>
        </authorList>
    </citation>
    <scope>NUCLEOTIDE SEQUENCE [LARGE SCALE GENOMIC DNA]</scope>
    <source>
        <strain evidence="2 3">UL073</strain>
    </source>
</reference>
<evidence type="ECO:0000256" key="1">
    <source>
        <dbReference type="SAM" id="MobiDB-lite"/>
    </source>
</evidence>
<proteinExistence type="predicted"/>
<evidence type="ECO:0000313" key="2">
    <source>
        <dbReference type="EMBL" id="MBM7059655.1"/>
    </source>
</evidence>
<accession>A0ABS2IA38</accession>
<feature type="region of interest" description="Disordered" evidence="1">
    <location>
        <begin position="1"/>
        <end position="26"/>
    </location>
</feature>
<dbReference type="EMBL" id="JAFEUP010000001">
    <property type="protein sequence ID" value="MBM7059655.1"/>
    <property type="molecule type" value="Genomic_DNA"/>
</dbReference>
<evidence type="ECO:0000313" key="3">
    <source>
        <dbReference type="Proteomes" id="UP000717995"/>
    </source>
</evidence>
<dbReference type="Proteomes" id="UP000717995">
    <property type="component" value="Unassembled WGS sequence"/>
</dbReference>
<dbReference type="RefSeq" id="WP_204914607.1">
    <property type="nucleotide sequence ID" value="NZ_JAFEUP010000001.1"/>
</dbReference>
<dbReference type="SUPFAM" id="SSF53335">
    <property type="entry name" value="S-adenosyl-L-methionine-dependent methyltransferases"/>
    <property type="match status" value="1"/>
</dbReference>
<dbReference type="GO" id="GO:0008168">
    <property type="term" value="F:methyltransferase activity"/>
    <property type="evidence" value="ECO:0007669"/>
    <property type="project" value="UniProtKB-KW"/>
</dbReference>
<keyword evidence="3" id="KW-1185">Reference proteome</keyword>